<feature type="compositionally biased region" description="Low complexity" evidence="1">
    <location>
        <begin position="340"/>
        <end position="361"/>
    </location>
</feature>
<proteinExistence type="predicted"/>
<sequence>MLPFLEVRHLPSSSSFYSAVIQPLGLRYHSTEDGHFPAIIYGDSTRTKPVFQIRQVVASRDRRLRTSRIVFSVPSAVAAEDTYEFALRANPDLSDADPRHSGEAYTAASGVSAHRTGTSSGGIRVLITDFDGNIMEVVYRPPPEYPSNYSGPTVRRTRSTSEEAVRILDWNYDVAASSLPPSTSRRPYDPYPEDDEPPYPSIRRSVTVGPSTYDPAPSAKGNPNGLSTGAVVGTLLGVAAGAALTYSAVKGDRGRSPRQEYDMPSFVRRSTFPERYDSYSGRKSRYADMERGVEKVGYSDEYAPVSDYRRPPPEYIARYSQVSSPRSREVDDIYDDSRTRYTSSRPRTSARSRSEAASNRAPYPEDEPEYRSYTGSRSSRQPPVVQRSYTYDTPERDSYVSARSHRSNSTLRAAPSPRPDPLTSPSYASHHSRSGSRVVTTTTIRATGSPRAFSREGSYLSARNVPLPESRATTYISTYDIPIRDSRPGTYVSARHVPLPPSGVGSSHARWDVEEGIDDDDDSVAPSDSISNVGSRRSGRS</sequence>
<dbReference type="Proteomes" id="UP001302812">
    <property type="component" value="Unassembled WGS sequence"/>
</dbReference>
<evidence type="ECO:0000256" key="1">
    <source>
        <dbReference type="SAM" id="MobiDB-lite"/>
    </source>
</evidence>
<evidence type="ECO:0008006" key="4">
    <source>
        <dbReference type="Google" id="ProtNLM"/>
    </source>
</evidence>
<dbReference type="EMBL" id="MU853365">
    <property type="protein sequence ID" value="KAK4108144.1"/>
    <property type="molecule type" value="Genomic_DNA"/>
</dbReference>
<reference evidence="2" key="2">
    <citation type="submission" date="2023-05" db="EMBL/GenBank/DDBJ databases">
        <authorList>
            <consortium name="Lawrence Berkeley National Laboratory"/>
            <person name="Steindorff A."/>
            <person name="Hensen N."/>
            <person name="Bonometti L."/>
            <person name="Westerberg I."/>
            <person name="Brannstrom I.O."/>
            <person name="Guillou S."/>
            <person name="Cros-Aarteil S."/>
            <person name="Calhoun S."/>
            <person name="Haridas S."/>
            <person name="Kuo A."/>
            <person name="Mondo S."/>
            <person name="Pangilinan J."/>
            <person name="Riley R."/>
            <person name="Labutti K."/>
            <person name="Andreopoulos B."/>
            <person name="Lipzen A."/>
            <person name="Chen C."/>
            <person name="Yanf M."/>
            <person name="Daum C."/>
            <person name="Ng V."/>
            <person name="Clum A."/>
            <person name="Ohm R."/>
            <person name="Martin F."/>
            <person name="Silar P."/>
            <person name="Natvig D."/>
            <person name="Lalanne C."/>
            <person name="Gautier V."/>
            <person name="Ament-Velasquez S.L."/>
            <person name="Kruys A."/>
            <person name="Hutchinson M.I."/>
            <person name="Powell A.J."/>
            <person name="Barry K."/>
            <person name="Miller A.N."/>
            <person name="Grigoriev I.V."/>
            <person name="Debuchy R."/>
            <person name="Gladieux P."/>
            <person name="Thoren M.H."/>
            <person name="Johannesson H."/>
        </authorList>
    </citation>
    <scope>NUCLEOTIDE SEQUENCE</scope>
    <source>
        <strain evidence="2">CBS 508.74</strain>
    </source>
</reference>
<feature type="compositionally biased region" description="Basic and acidic residues" evidence="1">
    <location>
        <begin position="326"/>
        <end position="339"/>
    </location>
</feature>
<feature type="compositionally biased region" description="Polar residues" evidence="1">
    <location>
        <begin position="373"/>
        <end position="391"/>
    </location>
</feature>
<feature type="region of interest" description="Disordered" evidence="1">
    <location>
        <begin position="178"/>
        <end position="224"/>
    </location>
</feature>
<feature type="non-terminal residue" evidence="2">
    <location>
        <position position="541"/>
    </location>
</feature>
<dbReference type="PANTHER" id="PTHR35006:SF3">
    <property type="entry name" value="GLYOXALASE FAMILY PROTEIN (AFU_ORTHOLOGUE AFUA_3G06020)"/>
    <property type="match status" value="1"/>
</dbReference>
<keyword evidence="3" id="KW-1185">Reference proteome</keyword>
<name>A0AAN6QDI7_9PEZI</name>
<feature type="region of interest" description="Disordered" evidence="1">
    <location>
        <begin position="496"/>
        <end position="541"/>
    </location>
</feature>
<feature type="region of interest" description="Disordered" evidence="1">
    <location>
        <begin position="318"/>
        <end position="444"/>
    </location>
</feature>
<evidence type="ECO:0000313" key="3">
    <source>
        <dbReference type="Proteomes" id="UP001302812"/>
    </source>
</evidence>
<organism evidence="2 3">
    <name type="scientific">Canariomyces notabilis</name>
    <dbReference type="NCBI Taxonomy" id="2074819"/>
    <lineage>
        <taxon>Eukaryota</taxon>
        <taxon>Fungi</taxon>
        <taxon>Dikarya</taxon>
        <taxon>Ascomycota</taxon>
        <taxon>Pezizomycotina</taxon>
        <taxon>Sordariomycetes</taxon>
        <taxon>Sordariomycetidae</taxon>
        <taxon>Sordariales</taxon>
        <taxon>Chaetomiaceae</taxon>
        <taxon>Canariomyces</taxon>
    </lineage>
</organism>
<dbReference type="GeneID" id="89934720"/>
<evidence type="ECO:0000313" key="2">
    <source>
        <dbReference type="EMBL" id="KAK4108144.1"/>
    </source>
</evidence>
<gene>
    <name evidence="2" type="ORF">N656DRAFT_683661</name>
</gene>
<protein>
    <recommendedName>
        <fullName evidence="4">VOC domain-containing protein</fullName>
    </recommendedName>
</protein>
<accession>A0AAN6QDI7</accession>
<dbReference type="RefSeq" id="XP_064665714.1">
    <property type="nucleotide sequence ID" value="XM_064810595.1"/>
</dbReference>
<dbReference type="AlphaFoldDB" id="A0AAN6QDI7"/>
<comment type="caution">
    <text evidence="2">The sequence shown here is derived from an EMBL/GenBank/DDBJ whole genome shotgun (WGS) entry which is preliminary data.</text>
</comment>
<dbReference type="Gene3D" id="3.10.180.10">
    <property type="entry name" value="2,3-Dihydroxybiphenyl 1,2-Dioxygenase, domain 1"/>
    <property type="match status" value="1"/>
</dbReference>
<dbReference type="InterPro" id="IPR029068">
    <property type="entry name" value="Glyas_Bleomycin-R_OHBP_Dase"/>
</dbReference>
<reference evidence="2" key="1">
    <citation type="journal article" date="2023" name="Mol. Phylogenet. Evol.">
        <title>Genome-scale phylogeny and comparative genomics of the fungal order Sordariales.</title>
        <authorList>
            <person name="Hensen N."/>
            <person name="Bonometti L."/>
            <person name="Westerberg I."/>
            <person name="Brannstrom I.O."/>
            <person name="Guillou S."/>
            <person name="Cros-Aarteil S."/>
            <person name="Calhoun S."/>
            <person name="Haridas S."/>
            <person name="Kuo A."/>
            <person name="Mondo S."/>
            <person name="Pangilinan J."/>
            <person name="Riley R."/>
            <person name="LaButti K."/>
            <person name="Andreopoulos B."/>
            <person name="Lipzen A."/>
            <person name="Chen C."/>
            <person name="Yan M."/>
            <person name="Daum C."/>
            <person name="Ng V."/>
            <person name="Clum A."/>
            <person name="Steindorff A."/>
            <person name="Ohm R.A."/>
            <person name="Martin F."/>
            <person name="Silar P."/>
            <person name="Natvig D.O."/>
            <person name="Lalanne C."/>
            <person name="Gautier V."/>
            <person name="Ament-Velasquez S.L."/>
            <person name="Kruys A."/>
            <person name="Hutchinson M.I."/>
            <person name="Powell A.J."/>
            <person name="Barry K."/>
            <person name="Miller A.N."/>
            <person name="Grigoriev I.V."/>
            <person name="Debuchy R."/>
            <person name="Gladieux P."/>
            <person name="Hiltunen Thoren M."/>
            <person name="Johannesson H."/>
        </authorList>
    </citation>
    <scope>NUCLEOTIDE SEQUENCE</scope>
    <source>
        <strain evidence="2">CBS 508.74</strain>
    </source>
</reference>
<feature type="compositionally biased region" description="Acidic residues" evidence="1">
    <location>
        <begin position="514"/>
        <end position="523"/>
    </location>
</feature>
<dbReference type="PANTHER" id="PTHR35006">
    <property type="entry name" value="GLYOXALASE FAMILY PROTEIN (AFU_ORTHOLOGUE AFUA_5G14830)"/>
    <property type="match status" value="1"/>
</dbReference>